<dbReference type="AlphaFoldDB" id="A0A7Y4P2X4"/>
<keyword evidence="2" id="KW-0812">Transmembrane</keyword>
<evidence type="ECO:0000313" key="4">
    <source>
        <dbReference type="EMBL" id="MBB6564395.1"/>
    </source>
</evidence>
<feature type="transmembrane region" description="Helical" evidence="2">
    <location>
        <begin position="446"/>
        <end position="474"/>
    </location>
</feature>
<dbReference type="EMBL" id="JACHKF010000001">
    <property type="protein sequence ID" value="MBB6564395.1"/>
    <property type="molecule type" value="Genomic_DNA"/>
</dbReference>
<sequence length="881" mass="89323">MTSVGDVGYATMPVIPTAKGFGAALAKEIGPHLGVSAKEEGEKYSKNFSSSITSKLGTLLKAGGVLAGAALVGGLITAAGQADVGADMQASLGLDTSTSSKFGAAAGLAYKQNYGESVAQVGDTIKAAFQNGIVAATDSKDAIAGVVAQIETYSKISGTEAVESTRAVAQMIKTGLAKNATEAFDLLTRGQQLGINKSEDLLDTFNEYGVQLKKLGISGPQALGLMNQAIRAGARDSDIAADALKEFAIRAVDGSASSAAGFKALGLNAKQMTETFAKGGPAANAALQLVFDRLKSIKDPAAQSAAAVNLFGTQAEDLGQALLAMDPKTAAQGLGQLAGATDRANKALGSTPTAQIEAFTRTLKQGFVEILGGQVLPAITTAAGDFKSKFGPAIADAGAKLKNAIPSLTGLAALIVTQVVPGLAAAVAVLGNFGGFLAKHATTAKVFGIAIATIAAGLAVYKVSMAAVTAGTALWSNATKAYAAAQWLMNSALFASPLTWIVLAIVAVVAVIVLIATKTTWFQTIWSKAWGGIKAAAGAVVNFFKGTVVPGFTAAWNVAASIVSAVVGAIVGYIRGLVGTVAAVLGALYSAWQAIWSRFEPVIRAVWGLVSAVIGLAIKAILFVVGSQLKAIFAVWSAVWNAVSKVVSIVVGNVVKTFTSALATTRTIWNAIGNAISVVAHAIWGKISGPINTVKSGVSSAFNAAKTAAVGAFNSMYDAVSGVVSKLVSKVTGILGTIKNAFAGAGRILWDAGTSIIQGLLDGITSKIHTVTDKLKELTDLIPKVKGPIQRDRKLLTPAGAAIIDSLVAGFASRFPSVFSSLGGLTNNIANLPIRPASASGPVPMAALGAAGNGPVINVHGDNDPEATARIVGRKLANQGV</sequence>
<dbReference type="RefSeq" id="WP_171679156.1">
    <property type="nucleotide sequence ID" value="NZ_BAAAGT010000022.1"/>
</dbReference>
<evidence type="ECO:0000259" key="3">
    <source>
        <dbReference type="Pfam" id="PF10145"/>
    </source>
</evidence>
<reference evidence="4 7" key="2">
    <citation type="submission" date="2020-08" db="EMBL/GenBank/DDBJ databases">
        <title>Sequencing the genomes of 1000 actinobacteria strains.</title>
        <authorList>
            <person name="Klenk H.-P."/>
        </authorList>
    </citation>
    <scope>NUCLEOTIDE SEQUENCE [LARGE SCALE GENOMIC DNA]</scope>
    <source>
        <strain evidence="4 7">DSM 15626</strain>
    </source>
</reference>
<feature type="transmembrane region" description="Helical" evidence="2">
    <location>
        <begin position="411"/>
        <end position="434"/>
    </location>
</feature>
<dbReference type="PANTHER" id="PTHR37813:SF1">
    <property type="entry name" value="FELS-2 PROPHAGE PROTEIN"/>
    <property type="match status" value="1"/>
</dbReference>
<accession>A0A7Y4P2X4</accession>
<dbReference type="Proteomes" id="UP000534306">
    <property type="component" value="Unassembled WGS sequence"/>
</dbReference>
<proteinExistence type="predicted"/>
<evidence type="ECO:0000313" key="6">
    <source>
        <dbReference type="Proteomes" id="UP000534306"/>
    </source>
</evidence>
<organism evidence="5 6">
    <name type="scientific">Kribbella sandramycini</name>
    <dbReference type="NCBI Taxonomy" id="60450"/>
    <lineage>
        <taxon>Bacteria</taxon>
        <taxon>Bacillati</taxon>
        <taxon>Actinomycetota</taxon>
        <taxon>Actinomycetes</taxon>
        <taxon>Propionibacteriales</taxon>
        <taxon>Kribbellaceae</taxon>
        <taxon>Kribbella</taxon>
    </lineage>
</organism>
<feature type="transmembrane region" description="Helical" evidence="2">
    <location>
        <begin position="632"/>
        <end position="655"/>
    </location>
</feature>
<name>A0A7Y4P2X4_9ACTN</name>
<evidence type="ECO:0000256" key="1">
    <source>
        <dbReference type="ARBA" id="ARBA00022612"/>
    </source>
</evidence>
<evidence type="ECO:0000256" key="2">
    <source>
        <dbReference type="SAM" id="Phobius"/>
    </source>
</evidence>
<feature type="transmembrane region" description="Helical" evidence="2">
    <location>
        <begin position="494"/>
        <end position="517"/>
    </location>
</feature>
<evidence type="ECO:0000313" key="5">
    <source>
        <dbReference type="EMBL" id="NOL45857.1"/>
    </source>
</evidence>
<keyword evidence="2" id="KW-0472">Membrane</keyword>
<keyword evidence="1" id="KW-1188">Viral release from host cell</keyword>
<dbReference type="EMBL" id="JABJRC010000018">
    <property type="protein sequence ID" value="NOL45857.1"/>
    <property type="molecule type" value="Genomic_DNA"/>
</dbReference>
<feature type="domain" description="Phage tail tape measure protein" evidence="3">
    <location>
        <begin position="113"/>
        <end position="312"/>
    </location>
</feature>
<feature type="transmembrane region" description="Helical" evidence="2">
    <location>
        <begin position="605"/>
        <end position="625"/>
    </location>
</feature>
<protein>
    <submittedName>
        <fullName evidence="4">Phage-related minor tail protein</fullName>
    </submittedName>
</protein>
<dbReference type="PANTHER" id="PTHR37813">
    <property type="entry name" value="FELS-2 PROPHAGE PROTEIN"/>
    <property type="match status" value="1"/>
</dbReference>
<feature type="transmembrane region" description="Helical" evidence="2">
    <location>
        <begin position="667"/>
        <end position="685"/>
    </location>
</feature>
<keyword evidence="6" id="KW-1185">Reference proteome</keyword>
<gene>
    <name evidence="4" type="ORF">HNR71_000032</name>
    <name evidence="5" type="ORF">HPO96_36995</name>
</gene>
<keyword evidence="2" id="KW-1133">Transmembrane helix</keyword>
<dbReference type="Pfam" id="PF10145">
    <property type="entry name" value="PhageMin_Tail"/>
    <property type="match status" value="1"/>
</dbReference>
<dbReference type="InterPro" id="IPR010090">
    <property type="entry name" value="Phage_tape_meas"/>
</dbReference>
<comment type="caution">
    <text evidence="5">The sequence shown here is derived from an EMBL/GenBank/DDBJ whole genome shotgun (WGS) entry which is preliminary data.</text>
</comment>
<reference evidence="5 6" key="1">
    <citation type="submission" date="2020-05" db="EMBL/GenBank/DDBJ databases">
        <title>Genome sequence of Kribbella sandramycini ATCC 39419.</title>
        <authorList>
            <person name="Maclea K.S."/>
            <person name="Fair J.L."/>
        </authorList>
    </citation>
    <scope>NUCLEOTIDE SEQUENCE [LARGE SCALE GENOMIC DNA]</scope>
    <source>
        <strain evidence="5 6">ATCC 39419</strain>
    </source>
</reference>
<dbReference type="Proteomes" id="UP000553957">
    <property type="component" value="Unassembled WGS sequence"/>
</dbReference>
<evidence type="ECO:0000313" key="7">
    <source>
        <dbReference type="Proteomes" id="UP000553957"/>
    </source>
</evidence>
<feature type="transmembrane region" description="Helical" evidence="2">
    <location>
        <begin position="581"/>
        <end position="599"/>
    </location>
</feature>